<organism evidence="1 2">
    <name type="scientific">Thiolapillus brandeum</name>
    <dbReference type="NCBI Taxonomy" id="1076588"/>
    <lineage>
        <taxon>Bacteria</taxon>
        <taxon>Pseudomonadati</taxon>
        <taxon>Pseudomonadota</taxon>
        <taxon>Gammaproteobacteria</taxon>
        <taxon>Chromatiales</taxon>
        <taxon>Sedimenticolaceae</taxon>
        <taxon>Thiolapillus</taxon>
    </lineage>
</organism>
<proteinExistence type="predicted"/>
<sequence>MAPHEPIEEKWGFEQAIIGPVGSLAFMQLSNNDRVIAAQKYGGLRESTGEVEISFFGMCAFRITTPKGLEIVIDPWRNAPGFGGYWFLVDFPITRCDIGLCTHAHGDHDAIHRLDAAMILDRMGGTFELGDVKITGILDKHMCEPQNDLYNSKMMMELFGKKTCPPNENMEWCNTMFLIETGGLRILHWGDNRQNPPDDVWEMMKDIDIALLPVSDDGHILTPRWGRKIAEKLNAKVIIPHHYFIEGLNAPNAGWELPAVQFTRMLDHTFLDSPTVSLSPEKIKDYKQHVMYFGENTVTDIYKWQPPEYRAENVPLPEPVKAWERFKPRKGDRY</sequence>
<reference evidence="1 2" key="1">
    <citation type="journal article" date="2014" name="PLoS ONE">
        <title>Physiological and genomic features of a novel sulfur-oxidizing gammaproteobacterium belonging to a previously uncultivated symbiotic lineage isolated from a hydrothermal vent.</title>
        <authorList>
            <person name="Nunoura T."/>
            <person name="Takaki Y."/>
            <person name="Kazama H."/>
            <person name="Kakuta J."/>
            <person name="Shimamura S."/>
            <person name="Makita H."/>
            <person name="Hirai M."/>
            <person name="Miyazaki M."/>
            <person name="Takai K."/>
        </authorList>
    </citation>
    <scope>NUCLEOTIDE SEQUENCE [LARGE SCALE GENOMIC DNA]</scope>
    <source>
        <strain evidence="1 2">Hiromi1</strain>
    </source>
</reference>
<dbReference type="Pfam" id="PF13483">
    <property type="entry name" value="Lactamase_B_3"/>
    <property type="match status" value="1"/>
</dbReference>
<dbReference type="AlphaFoldDB" id="A0A7U6GK51"/>
<dbReference type="EMBL" id="AP012273">
    <property type="protein sequence ID" value="BAO45080.1"/>
    <property type="molecule type" value="Genomic_DNA"/>
</dbReference>
<evidence type="ECO:0000313" key="2">
    <source>
        <dbReference type="Proteomes" id="UP000031631"/>
    </source>
</evidence>
<dbReference type="SUPFAM" id="SSF56281">
    <property type="entry name" value="Metallo-hydrolase/oxidoreductase"/>
    <property type="match status" value="1"/>
</dbReference>
<dbReference type="PANTHER" id="PTHR39189">
    <property type="entry name" value="UPF0173 METAL-DEPENDENT HYDROLASE YTKL"/>
    <property type="match status" value="1"/>
</dbReference>
<protein>
    <recommendedName>
        <fullName evidence="3">MBL fold metallo-hydrolase</fullName>
    </recommendedName>
</protein>
<accession>A0A7U6GK51</accession>
<evidence type="ECO:0008006" key="3">
    <source>
        <dbReference type="Google" id="ProtNLM"/>
    </source>
</evidence>
<evidence type="ECO:0000313" key="1">
    <source>
        <dbReference type="EMBL" id="BAO45080.1"/>
    </source>
</evidence>
<dbReference type="PANTHER" id="PTHR39189:SF1">
    <property type="entry name" value="UPF0173 METAL-DEPENDENT HYDROLASE YTKL"/>
    <property type="match status" value="1"/>
</dbReference>
<dbReference type="KEGG" id="tbn:TBH_C2169"/>
<name>A0A7U6GK51_9GAMM</name>
<dbReference type="Proteomes" id="UP000031631">
    <property type="component" value="Chromosome"/>
</dbReference>
<dbReference type="InterPro" id="IPR036866">
    <property type="entry name" value="RibonucZ/Hydroxyglut_hydro"/>
</dbReference>
<dbReference type="Gene3D" id="3.60.15.10">
    <property type="entry name" value="Ribonuclease Z/Hydroxyacylglutathione hydrolase-like"/>
    <property type="match status" value="1"/>
</dbReference>
<gene>
    <name evidence="1" type="ORF">TBH_C2169</name>
</gene>
<keyword evidence="2" id="KW-1185">Reference proteome</keyword>